<evidence type="ECO:0000313" key="1">
    <source>
        <dbReference type="EMBL" id="EJO89412.1"/>
    </source>
</evidence>
<evidence type="ECO:0000313" key="2">
    <source>
        <dbReference type="Proteomes" id="UP000006455"/>
    </source>
</evidence>
<evidence type="ECO:0008006" key="3">
    <source>
        <dbReference type="Google" id="ProtNLM"/>
    </source>
</evidence>
<organism evidence="1 2">
    <name type="scientific">Mycobacterium colombiense CECT 3035</name>
    <dbReference type="NCBI Taxonomy" id="1041522"/>
    <lineage>
        <taxon>Bacteria</taxon>
        <taxon>Bacillati</taxon>
        <taxon>Actinomycetota</taxon>
        <taxon>Actinomycetes</taxon>
        <taxon>Mycobacteriales</taxon>
        <taxon>Mycobacteriaceae</taxon>
        <taxon>Mycobacterium</taxon>
        <taxon>Mycobacterium avium complex (MAC)</taxon>
    </lineage>
</organism>
<dbReference type="Proteomes" id="UP000006455">
    <property type="component" value="Unassembled WGS sequence"/>
</dbReference>
<dbReference type="GeneID" id="31526317"/>
<dbReference type="InterPro" id="IPR011008">
    <property type="entry name" value="Dimeric_a/b-barrel"/>
</dbReference>
<proteinExistence type="predicted"/>
<accession>J4JVP8</accession>
<reference evidence="1 2" key="1">
    <citation type="journal article" date="2011" name="J. Bacteriol.">
        <title>Genome sequence of the Mycobacterium colombiense type strain, CECT 3035.</title>
        <authorList>
            <person name="Gonzalez-Perez M."/>
            <person name="Murcia M.I."/>
            <person name="Landsman D."/>
            <person name="Jordan I.K."/>
            <person name="Marino-Ramirez L."/>
        </authorList>
    </citation>
    <scope>NUCLEOTIDE SEQUENCE [LARGE SCALE GENOMIC DNA]</scope>
    <source>
        <strain evidence="1 2">CECT 3035</strain>
    </source>
</reference>
<dbReference type="AlphaFoldDB" id="J4JVP8"/>
<sequence>MADRLMLVFTNPIQGQDEAFNDWYDTRHVVDVLNVPGVVAVQRYDLAPMTLPDGDAAPAELPPPAHRYLAVYELADDPDSVMNEFLSRAADGRLPLSETLDLTSISMTTWSARGERTTVT</sequence>
<dbReference type="eggNOG" id="ENOG5034976">
    <property type="taxonomic scope" value="Bacteria"/>
</dbReference>
<dbReference type="SUPFAM" id="SSF54909">
    <property type="entry name" value="Dimeric alpha+beta barrel"/>
    <property type="match status" value="1"/>
</dbReference>
<name>J4JVP8_9MYCO</name>
<gene>
    <name evidence="1" type="ORF">MCOL_V204465</name>
</gene>
<dbReference type="RefSeq" id="WP_007769925.1">
    <property type="nucleotide sequence ID" value="NZ_AFVW02000002.1"/>
</dbReference>
<protein>
    <recommendedName>
        <fullName evidence="3">EthD domain-containing protein</fullName>
    </recommendedName>
</protein>
<dbReference type="OrthoDB" id="3481501at2"/>
<dbReference type="EMBL" id="AFVW02000002">
    <property type="protein sequence ID" value="EJO89412.1"/>
    <property type="molecule type" value="Genomic_DNA"/>
</dbReference>
<comment type="caution">
    <text evidence="1">The sequence shown here is derived from an EMBL/GenBank/DDBJ whole genome shotgun (WGS) entry which is preliminary data.</text>
</comment>
<dbReference type="STRING" id="1041522.GCA_002105755_02188"/>